<name>A0A8J5END2_ZINOF</name>
<organism evidence="1 2">
    <name type="scientific">Zingiber officinale</name>
    <name type="common">Ginger</name>
    <name type="synonym">Amomum zingiber</name>
    <dbReference type="NCBI Taxonomy" id="94328"/>
    <lineage>
        <taxon>Eukaryota</taxon>
        <taxon>Viridiplantae</taxon>
        <taxon>Streptophyta</taxon>
        <taxon>Embryophyta</taxon>
        <taxon>Tracheophyta</taxon>
        <taxon>Spermatophyta</taxon>
        <taxon>Magnoliopsida</taxon>
        <taxon>Liliopsida</taxon>
        <taxon>Zingiberales</taxon>
        <taxon>Zingiberaceae</taxon>
        <taxon>Zingiber</taxon>
    </lineage>
</organism>
<dbReference type="AlphaFoldDB" id="A0A8J5END2"/>
<evidence type="ECO:0000313" key="2">
    <source>
        <dbReference type="Proteomes" id="UP000734854"/>
    </source>
</evidence>
<accession>A0A8J5END2</accession>
<dbReference type="Proteomes" id="UP000734854">
    <property type="component" value="Unassembled WGS sequence"/>
</dbReference>
<comment type="caution">
    <text evidence="1">The sequence shown here is derived from an EMBL/GenBank/DDBJ whole genome shotgun (WGS) entry which is preliminary data.</text>
</comment>
<keyword evidence="2" id="KW-1185">Reference proteome</keyword>
<gene>
    <name evidence="1" type="ORF">ZIOFF_074666</name>
</gene>
<dbReference type="EMBL" id="JACMSC010000040">
    <property type="protein sequence ID" value="KAG6467536.1"/>
    <property type="molecule type" value="Genomic_DNA"/>
</dbReference>
<reference evidence="1 2" key="1">
    <citation type="submission" date="2020-08" db="EMBL/GenBank/DDBJ databases">
        <title>Plant Genome Project.</title>
        <authorList>
            <person name="Zhang R.-G."/>
        </authorList>
    </citation>
    <scope>NUCLEOTIDE SEQUENCE [LARGE SCALE GENOMIC DNA]</scope>
    <source>
        <tissue evidence="1">Rhizome</tissue>
    </source>
</reference>
<protein>
    <submittedName>
        <fullName evidence="1">Uncharacterized protein</fullName>
    </submittedName>
</protein>
<evidence type="ECO:0000313" key="1">
    <source>
        <dbReference type="EMBL" id="KAG6467536.1"/>
    </source>
</evidence>
<sequence length="110" mass="12719">MIEFDYRSVPPELRVLTLCALIGGSGVSQAGHVMPTINYYSVGFLLHSSMLFSSVGEEVKQRREKRNVLLRCFDKGFLWGFRCFLLRTEELHKLDYSVYLWDAMFSLSLT</sequence>
<proteinExistence type="predicted"/>